<name>A0A0A2XLZ2_9PAST</name>
<dbReference type="EMBL" id="JPXS01000015">
    <property type="protein sequence ID" value="KGQ33198.1"/>
    <property type="molecule type" value="Genomic_DNA"/>
</dbReference>
<proteinExistence type="predicted"/>
<comment type="caution">
    <text evidence="2">The sequence shown here is derived from an EMBL/GenBank/DDBJ whole genome shotgun (WGS) entry which is preliminary data.</text>
</comment>
<feature type="compositionally biased region" description="Basic and acidic residues" evidence="1">
    <location>
        <begin position="83"/>
        <end position="101"/>
    </location>
</feature>
<protein>
    <submittedName>
        <fullName evidence="2">Uncharacterized protein</fullName>
    </submittedName>
</protein>
<dbReference type="RefSeq" id="WP_039083575.1">
    <property type="nucleotide sequence ID" value="NZ_JPXS01000015.1"/>
</dbReference>
<evidence type="ECO:0000313" key="3">
    <source>
        <dbReference type="Proteomes" id="UP000030526"/>
    </source>
</evidence>
<evidence type="ECO:0000256" key="1">
    <source>
        <dbReference type="SAM" id="MobiDB-lite"/>
    </source>
</evidence>
<sequence length="135" mass="14981">MAYVYSTLTADNTYVIYAKGGADLKVREHAITIKGGTGLADKRFITPLGVSTQVSDEDLKLLEANEVFKLHKDNGFIIVQESNKQEDPEKVASDMVTRDESSPVTPSDFEVDDDPDSTVIKVTTNTRNTNKRNKR</sequence>
<dbReference type="Proteomes" id="UP000030526">
    <property type="component" value="Unassembled WGS sequence"/>
</dbReference>
<dbReference type="AlphaFoldDB" id="A0A0A2XLZ2"/>
<reference evidence="2 3" key="1">
    <citation type="submission" date="2014-08" db="EMBL/GenBank/DDBJ databases">
        <title>Chaperone-usher fimbriae in a diverse selection of Gallibacterium genomes.</title>
        <authorList>
            <person name="Kudirkiene E."/>
            <person name="Bager R.J."/>
            <person name="Johnson T.J."/>
            <person name="Bojesen A.M."/>
        </authorList>
    </citation>
    <scope>NUCLEOTIDE SEQUENCE [LARGE SCALE GENOMIC DNA]</scope>
    <source>
        <strain evidence="2 3">20558/3kl.</strain>
    </source>
</reference>
<feature type="region of interest" description="Disordered" evidence="1">
    <location>
        <begin position="81"/>
        <end position="135"/>
    </location>
</feature>
<accession>A0A0A2XLZ2</accession>
<gene>
    <name evidence="2" type="ORF">JP32_03065</name>
</gene>
<evidence type="ECO:0000313" key="2">
    <source>
        <dbReference type="EMBL" id="KGQ33198.1"/>
    </source>
</evidence>
<organism evidence="2 3">
    <name type="scientific">Gallibacterium anatis</name>
    <dbReference type="NCBI Taxonomy" id="750"/>
    <lineage>
        <taxon>Bacteria</taxon>
        <taxon>Pseudomonadati</taxon>
        <taxon>Pseudomonadota</taxon>
        <taxon>Gammaproteobacteria</taxon>
        <taxon>Pasteurellales</taxon>
        <taxon>Pasteurellaceae</taxon>
        <taxon>Gallibacterium</taxon>
    </lineage>
</organism>